<proteinExistence type="predicted"/>
<dbReference type="EMBL" id="JARKIE010000164">
    <property type="protein sequence ID" value="KAJ7672939.1"/>
    <property type="molecule type" value="Genomic_DNA"/>
</dbReference>
<protein>
    <submittedName>
        <fullName evidence="2">Uncharacterized protein</fullName>
    </submittedName>
</protein>
<organism evidence="2 3">
    <name type="scientific">Mycena rosella</name>
    <name type="common">Pink bonnet</name>
    <name type="synonym">Agaricus rosellus</name>
    <dbReference type="NCBI Taxonomy" id="1033263"/>
    <lineage>
        <taxon>Eukaryota</taxon>
        <taxon>Fungi</taxon>
        <taxon>Dikarya</taxon>
        <taxon>Basidiomycota</taxon>
        <taxon>Agaricomycotina</taxon>
        <taxon>Agaricomycetes</taxon>
        <taxon>Agaricomycetidae</taxon>
        <taxon>Agaricales</taxon>
        <taxon>Marasmiineae</taxon>
        <taxon>Mycenaceae</taxon>
        <taxon>Mycena</taxon>
    </lineage>
</organism>
<accession>A0AAD7D0K4</accession>
<name>A0AAD7D0K4_MYCRO</name>
<dbReference type="AlphaFoldDB" id="A0AAD7D0K4"/>
<reference evidence="2" key="1">
    <citation type="submission" date="2023-03" db="EMBL/GenBank/DDBJ databases">
        <title>Massive genome expansion in bonnet fungi (Mycena s.s.) driven by repeated elements and novel gene families across ecological guilds.</title>
        <authorList>
            <consortium name="Lawrence Berkeley National Laboratory"/>
            <person name="Harder C.B."/>
            <person name="Miyauchi S."/>
            <person name="Viragh M."/>
            <person name="Kuo A."/>
            <person name="Thoen E."/>
            <person name="Andreopoulos B."/>
            <person name="Lu D."/>
            <person name="Skrede I."/>
            <person name="Drula E."/>
            <person name="Henrissat B."/>
            <person name="Morin E."/>
            <person name="Kohler A."/>
            <person name="Barry K."/>
            <person name="LaButti K."/>
            <person name="Morin E."/>
            <person name="Salamov A."/>
            <person name="Lipzen A."/>
            <person name="Mereny Z."/>
            <person name="Hegedus B."/>
            <person name="Baldrian P."/>
            <person name="Stursova M."/>
            <person name="Weitz H."/>
            <person name="Taylor A."/>
            <person name="Grigoriev I.V."/>
            <person name="Nagy L.G."/>
            <person name="Martin F."/>
            <person name="Kauserud H."/>
        </authorList>
    </citation>
    <scope>NUCLEOTIDE SEQUENCE</scope>
    <source>
        <strain evidence="2">CBHHK067</strain>
    </source>
</reference>
<gene>
    <name evidence="2" type="ORF">B0H17DRAFT_1141037</name>
</gene>
<feature type="region of interest" description="Disordered" evidence="1">
    <location>
        <begin position="1"/>
        <end position="20"/>
    </location>
</feature>
<dbReference type="Proteomes" id="UP001221757">
    <property type="component" value="Unassembled WGS sequence"/>
</dbReference>
<evidence type="ECO:0000313" key="2">
    <source>
        <dbReference type="EMBL" id="KAJ7672939.1"/>
    </source>
</evidence>
<evidence type="ECO:0000313" key="3">
    <source>
        <dbReference type="Proteomes" id="UP001221757"/>
    </source>
</evidence>
<keyword evidence="3" id="KW-1185">Reference proteome</keyword>
<sequence length="226" mass="24979">MGNHLESGLPKGDQGKTHLNNVAYPDTTRVFDSVPLDNWESIQCLNWCETHSPRWRAKVPNGSTDFSSSIFDSLGMSVPTMNYRQLLLKEGPNVSLSGTGIQCSTLSIEKLVDRVIWNPKAASYCVLGVVVDNSQPGLLTLGCPKLDNDGSTGHDRCVTYDKQLTNLESQHMDSDLHIDILIAVGCTLFVTVSLIILDGSDTNVENFYIPNVMRYEASITDRLWVD</sequence>
<comment type="caution">
    <text evidence="2">The sequence shown here is derived from an EMBL/GenBank/DDBJ whole genome shotgun (WGS) entry which is preliminary data.</text>
</comment>
<evidence type="ECO:0000256" key="1">
    <source>
        <dbReference type="SAM" id="MobiDB-lite"/>
    </source>
</evidence>